<dbReference type="Pfam" id="PF00672">
    <property type="entry name" value="HAMP"/>
    <property type="match status" value="1"/>
</dbReference>
<accession>A0A367WTZ0</accession>
<evidence type="ECO:0000256" key="1">
    <source>
        <dbReference type="ARBA" id="ARBA00023224"/>
    </source>
</evidence>
<feature type="coiled-coil region" evidence="4">
    <location>
        <begin position="453"/>
        <end position="510"/>
    </location>
</feature>
<feature type="transmembrane region" description="Helical" evidence="5">
    <location>
        <begin position="381"/>
        <end position="401"/>
    </location>
</feature>
<dbReference type="GO" id="GO:0007165">
    <property type="term" value="P:signal transduction"/>
    <property type="evidence" value="ECO:0007669"/>
    <property type="project" value="UniProtKB-KW"/>
</dbReference>
<evidence type="ECO:0000259" key="6">
    <source>
        <dbReference type="PROSITE" id="PS50111"/>
    </source>
</evidence>
<dbReference type="PROSITE" id="PS50111">
    <property type="entry name" value="CHEMOTAXIS_TRANSDUC_2"/>
    <property type="match status" value="1"/>
</dbReference>
<dbReference type="PANTHER" id="PTHR32089:SF112">
    <property type="entry name" value="LYSOZYME-LIKE PROTEIN-RELATED"/>
    <property type="match status" value="1"/>
</dbReference>
<feature type="domain" description="Methyl-accepting transducer" evidence="6">
    <location>
        <begin position="489"/>
        <end position="719"/>
    </location>
</feature>
<dbReference type="Gene3D" id="1.10.287.950">
    <property type="entry name" value="Methyl-accepting chemotaxis protein"/>
    <property type="match status" value="1"/>
</dbReference>
<dbReference type="PROSITE" id="PS50885">
    <property type="entry name" value="HAMP"/>
    <property type="match status" value="1"/>
</dbReference>
<evidence type="ECO:0000256" key="5">
    <source>
        <dbReference type="SAM" id="Phobius"/>
    </source>
</evidence>
<dbReference type="Proteomes" id="UP000252266">
    <property type="component" value="Unassembled WGS sequence"/>
</dbReference>
<feature type="domain" description="HAMP" evidence="7">
    <location>
        <begin position="403"/>
        <end position="455"/>
    </location>
</feature>
<dbReference type="InterPro" id="IPR003660">
    <property type="entry name" value="HAMP_dom"/>
</dbReference>
<dbReference type="Gene3D" id="6.10.340.10">
    <property type="match status" value="1"/>
</dbReference>
<keyword evidence="5" id="KW-1133">Transmembrane helix</keyword>
<evidence type="ECO:0000313" key="8">
    <source>
        <dbReference type="EMBL" id="RCK44858.1"/>
    </source>
</evidence>
<dbReference type="EMBL" id="JPWJ01000016">
    <property type="protein sequence ID" value="RCK44858.1"/>
    <property type="molecule type" value="Genomic_DNA"/>
</dbReference>
<keyword evidence="4" id="KW-0175">Coiled coil</keyword>
<keyword evidence="1 3" id="KW-0807">Transducer</keyword>
<comment type="similarity">
    <text evidence="2">Belongs to the methyl-accepting chemotaxis (MCP) protein family.</text>
</comment>
<evidence type="ECO:0000259" key="7">
    <source>
        <dbReference type="PROSITE" id="PS50885"/>
    </source>
</evidence>
<protein>
    <recommendedName>
        <fullName evidence="10">Methyl-accepting chemotaxis protein</fullName>
    </recommendedName>
</protein>
<reference evidence="8 9" key="1">
    <citation type="submission" date="2014-07" db="EMBL/GenBank/DDBJ databases">
        <title>Draft genome sequence of Thalassospira xiamenensis IB13.</title>
        <authorList>
            <person name="Lai Q."/>
            <person name="Shao Z."/>
        </authorList>
    </citation>
    <scope>NUCLEOTIDE SEQUENCE [LARGE SCALE GENOMIC DNA]</scope>
    <source>
        <strain evidence="8 9">IB13</strain>
    </source>
</reference>
<evidence type="ECO:0000256" key="3">
    <source>
        <dbReference type="PROSITE-ProRule" id="PRU00284"/>
    </source>
</evidence>
<organism evidence="8 9">
    <name type="scientific">Thalassospira xiamenensis</name>
    <dbReference type="NCBI Taxonomy" id="220697"/>
    <lineage>
        <taxon>Bacteria</taxon>
        <taxon>Pseudomonadati</taxon>
        <taxon>Pseudomonadota</taxon>
        <taxon>Alphaproteobacteria</taxon>
        <taxon>Rhodospirillales</taxon>
        <taxon>Thalassospiraceae</taxon>
        <taxon>Thalassospira</taxon>
    </lineage>
</organism>
<dbReference type="CDD" id="cd06225">
    <property type="entry name" value="HAMP"/>
    <property type="match status" value="1"/>
</dbReference>
<name>A0A367WTZ0_9PROT</name>
<dbReference type="Pfam" id="PF00015">
    <property type="entry name" value="MCPsignal"/>
    <property type="match status" value="1"/>
</dbReference>
<dbReference type="InterPro" id="IPR004089">
    <property type="entry name" value="MCPsignal_dom"/>
</dbReference>
<evidence type="ECO:0000256" key="2">
    <source>
        <dbReference type="ARBA" id="ARBA00029447"/>
    </source>
</evidence>
<keyword evidence="5" id="KW-0812">Transmembrane</keyword>
<evidence type="ECO:0008006" key="10">
    <source>
        <dbReference type="Google" id="ProtNLM"/>
    </source>
</evidence>
<dbReference type="Gene3D" id="1.20.58.920">
    <property type="match status" value="1"/>
</dbReference>
<sequence>MNTAIKKRRAGLGIQGRLMASFALILVLAGISSVVSWISFGNSRALVADITTDSLPSIIRQMELAMDGVGLAAQAPVLATSRNADELAETEARLDALISDARTRLGEIAVTNPEPLMLPVAAADAETDANAGNTEIPNQNPDQAQEQIGEPTQTVTVDAIETLTAQLDDIVARRNTLHELTMQRLELERQRGDLTLDMVFAYSDLSEFINPLVEVVDIDVSRGISRIAGGNSDASGELEETIKFSQLISEIRANVNLAFGMLTAAIAVPEGDAMDEVRNQWSWAELRISDALEKLPDNNDGTQIKKLAEALLVYGAGKDSVFDLRETEWDNQYKTEQTLDATLTSAEALSASIEQLVDAKRLEVDNSAANALSLVVRDQQVIALIGIAVLLISLLILIFYVRGNLIKRLLRVIDGMRRVANGDLSTEVRDTGRDEIGRMAEILGQFRETSLAAQRAEENVAREREIAETERRRAMLELADAFEASVMQVAKDVSREAENIQTTSNQVREQAEIASGNATGVAGASEEISINMASVSDAAQSLSERVRDTGLRAQQSVSAATNAVDAARQTSDTMHELETGAQEIGEILNLIQDIAAQTNLLALNATIEAARAGDAGKGFAVVAQEVKNLANQTGTATDRIAQRITGIQTTTGVAVQAIATIRDSITGIHKTVGEMSAAVDEQQEFVAEIASNVEQSATAASEMNETIAQVNTAAGDNLQAVDGLRQATDRLRHQSDDLGKRVRDFLESIRSEQTAATRQQGNETINETSLP</sequence>
<dbReference type="SMART" id="SM00283">
    <property type="entry name" value="MA"/>
    <property type="match status" value="1"/>
</dbReference>
<dbReference type="GO" id="GO:0016020">
    <property type="term" value="C:membrane"/>
    <property type="evidence" value="ECO:0007669"/>
    <property type="project" value="InterPro"/>
</dbReference>
<proteinExistence type="inferred from homology"/>
<dbReference type="AlphaFoldDB" id="A0A367WTZ0"/>
<dbReference type="SMART" id="SM00304">
    <property type="entry name" value="HAMP"/>
    <property type="match status" value="1"/>
</dbReference>
<dbReference type="SUPFAM" id="SSF58104">
    <property type="entry name" value="Methyl-accepting chemotaxis protein (MCP) signaling domain"/>
    <property type="match status" value="1"/>
</dbReference>
<keyword evidence="5" id="KW-0472">Membrane</keyword>
<comment type="caution">
    <text evidence="8">The sequence shown here is derived from an EMBL/GenBank/DDBJ whole genome shotgun (WGS) entry which is preliminary data.</text>
</comment>
<evidence type="ECO:0000256" key="4">
    <source>
        <dbReference type="SAM" id="Coils"/>
    </source>
</evidence>
<gene>
    <name evidence="8" type="ORF">TH44_22095</name>
</gene>
<dbReference type="PANTHER" id="PTHR32089">
    <property type="entry name" value="METHYL-ACCEPTING CHEMOTAXIS PROTEIN MCPB"/>
    <property type="match status" value="1"/>
</dbReference>
<feature type="transmembrane region" description="Helical" evidence="5">
    <location>
        <begin position="21"/>
        <end position="40"/>
    </location>
</feature>
<evidence type="ECO:0000313" key="9">
    <source>
        <dbReference type="Proteomes" id="UP000252266"/>
    </source>
</evidence>
<dbReference type="InterPro" id="IPR038188">
    <property type="entry name" value="TorS_sensor_sf"/>
</dbReference>